<reference evidence="1" key="1">
    <citation type="submission" date="2023-02" db="EMBL/GenBank/DDBJ databases">
        <title>Description of Herbaspirillum huttiense subsp. nephrolepsisexaltata and Herbaspirillum huttiense subsp. lycopersicon.</title>
        <authorList>
            <person name="Poudel M."/>
            <person name="Sharma A."/>
            <person name="Goss E."/>
            <person name="Tapia J.H."/>
            <person name="Harmon C.M."/>
            <person name="Jones J.B."/>
        </authorList>
    </citation>
    <scope>NUCLEOTIDE SEQUENCE</scope>
    <source>
        <strain evidence="1">NC40101</strain>
    </source>
</reference>
<accession>A0AAE4G9G4</accession>
<comment type="caution">
    <text evidence="1">The sequence shown here is derived from an EMBL/GenBank/DDBJ whole genome shotgun (WGS) entry which is preliminary data.</text>
</comment>
<organism evidence="1">
    <name type="scientific">Herbaspirillum huttiense subsp. nephrolepidis</name>
    <dbReference type="NCBI Taxonomy" id="3075126"/>
    <lineage>
        <taxon>Bacteria</taxon>
        <taxon>Pseudomonadati</taxon>
        <taxon>Pseudomonadota</taxon>
        <taxon>Betaproteobacteria</taxon>
        <taxon>Burkholderiales</taxon>
        <taxon>Oxalobacteraceae</taxon>
        <taxon>Herbaspirillum</taxon>
    </lineage>
</organism>
<gene>
    <name evidence="1" type="ORF">RJN63_12075</name>
</gene>
<dbReference type="AlphaFoldDB" id="A0AAE4G9G4"/>
<dbReference type="RefSeq" id="WP_284077039.1">
    <property type="nucleotide sequence ID" value="NZ_JAVLSM010000007.1"/>
</dbReference>
<name>A0AAE4G9G4_9BURK</name>
<protein>
    <submittedName>
        <fullName evidence="1">Uncharacterized protein</fullName>
    </submittedName>
</protein>
<dbReference type="EMBL" id="JAVRAA010000005">
    <property type="protein sequence ID" value="MDT0337571.1"/>
    <property type="molecule type" value="Genomic_DNA"/>
</dbReference>
<sequence length="101" mass="11403">MTSAYSKSIWPSTHEKAVVTISHPFTVGGRTFSAPQLIIVVSNEKLPVLEADFEIFQKLEKRKQVAFLDRLRALPRYEAQLLADADLPEGIETQTEQISLF</sequence>
<evidence type="ECO:0000313" key="1">
    <source>
        <dbReference type="EMBL" id="MDT0337571.1"/>
    </source>
</evidence>
<proteinExistence type="predicted"/>